<dbReference type="Pfam" id="PF23040">
    <property type="entry name" value="PH_SSH1-like_1st"/>
    <property type="match status" value="1"/>
</dbReference>
<sequence length="1408" mass="156282">MCSCAVAFPSFSPAQQYIHQQVLRKRYRTGSTDNLLHETNLPLRVVASAPPSLGVLPTPTSLSIASSWTSRIHHYDVAVKTLLTKHECQFKLSQGELQAHLHAIFHHLRPQDSIKLAVRLESWDEDHRRFLVIISTQGRQDTEESIIVGCDFTSKESKSCTIGLVLPIWRSTNIKLDGDGGFKIKCDQNIHTFKPISVQAMWSALQSLHRCLDVAQRHNYYEGSLFLTWIGYYTSKLDSTRSYIQEWNYREDLFNTGNFQEKTDPGRAPVEALIRAKLKEVMMEMNLDDCTSRDIRNAIEREIDMDLRGYKAYIDTEMLTVLGQMDCASKISDYLYLGSEWNACNLEELEEFGITHILNVTLEIENFFPRQFDYKSIRLRDVETSDLLSHWNATWRYISEARKKGGRVLVHCKMGISRSAATVCAFLMKENSWNHERALEYVESCRSIVNPNSGFRKQLVEYEGILIASAHRHNRLFRTRSESSLSDPSITESDHHPIVMSPRAPPLLLLPDENDNEVAKVTTDFDLNRHLLDITSLAVPKVSRPKSWSPDEGRTCYNSNNFINAPLPVSEHTHTHEGFRKGRRTLNASEPGEILLSIIADPDLSEKARAKRKNFTDKRAHMRRYTASANPAGDAAYHLDELAHSEDSVFVHDGTEPGNPSALPRGAKRVSSPAAISCELVSRPDLLPISSNPPHPSVPSPMQSPSYKNAMNVDIGLLKSKFSTSSCELMEGITNPEDSFTTIDEAAEASDLPIKASVPVREIVAVIESPTEDLTKVHDGSGSSEESESSFVKGHHKTMSLPPANFAPVPVTPPRNDKDLLSRSRSYSEAQAKALSVKKIVTEIESRYGSDATSEEAKPGDVTIHRTMSMPNTRRKIGSPCVPTCVFVPVREALCEVDDVVSEQPEAQAKSCFFIGDSQPAFSAPDVAPCCGVTSNNNNNNNNVTMETMAAERWSPDTNDDVTMVSESAVGMTRIKKESSFEERLETIDEMQIHKRAPALSQEELQIIREVGMQLMSDSDDTSLTSSTRHNCDELEDVTSSQTSKQSTPFKKPGLVRQMAREIEKRVRKLTGRRPKSSATKSHKVSEPLPVPHLASPTTVINKLLMGESNIHDTDDRRKSFPRAVNQSPSPTAGSLSPDNRVRDLVDRFDSSVEHSPASSPIKKLSCDFSSPIASSLHISPRKSATDIVSLVTAAPYRPPEGSKVLSSSPSALSKHHLSLTSAGVRRSQSERIGRQSHQGTGFYKSPSTRGGKYLPRVRSYKSQPDLWKQGQTTPVFLNDSSPGGMMGGNVQSSLGNCSSFVQDVEEPPFSSPLPVRAMVKNIEEVSSGSSSSVHRSASMPPSSPRRPKTPLTPTKSTKPSISSLFPVTRTLSRSKSTPLLGFIKSAQLLHPTHNLAPRKDKSTRTLR</sequence>
<dbReference type="EMBL" id="CAWYQH010000102">
    <property type="protein sequence ID" value="CAK8686511.1"/>
    <property type="molecule type" value="Genomic_DNA"/>
</dbReference>
<feature type="compositionally biased region" description="Polar residues" evidence="9">
    <location>
        <begin position="482"/>
        <end position="491"/>
    </location>
</feature>
<feature type="compositionally biased region" description="Polar residues" evidence="9">
    <location>
        <begin position="1038"/>
        <end position="1049"/>
    </location>
</feature>
<protein>
    <recommendedName>
        <fullName evidence="3">protein-serine/threonine phosphatase</fullName>
        <ecNumber evidence="3">3.1.3.16</ecNumber>
    </recommendedName>
</protein>
<comment type="catalytic activity">
    <reaction evidence="8">
        <text>O-phospho-L-threonyl-[protein] + H2O = L-threonyl-[protein] + phosphate</text>
        <dbReference type="Rhea" id="RHEA:47004"/>
        <dbReference type="Rhea" id="RHEA-COMP:11060"/>
        <dbReference type="Rhea" id="RHEA-COMP:11605"/>
        <dbReference type="ChEBI" id="CHEBI:15377"/>
        <dbReference type="ChEBI" id="CHEBI:30013"/>
        <dbReference type="ChEBI" id="CHEBI:43474"/>
        <dbReference type="ChEBI" id="CHEBI:61977"/>
        <dbReference type="EC" id="3.1.3.16"/>
    </reaction>
</comment>
<dbReference type="InterPro" id="IPR020422">
    <property type="entry name" value="TYR_PHOSPHATASE_DUAL_dom"/>
</dbReference>
<dbReference type="PROSITE" id="PS51998">
    <property type="entry name" value="DEK_C"/>
    <property type="match status" value="1"/>
</dbReference>
<dbReference type="EC" id="3.1.3.16" evidence="3"/>
<dbReference type="PANTHER" id="PTHR45864">
    <property type="entry name" value="SLINGSHOT PROTEIN PHOSPHATASE HOMOLOG"/>
    <property type="match status" value="1"/>
</dbReference>
<evidence type="ECO:0000256" key="1">
    <source>
        <dbReference type="ARBA" id="ARBA00004245"/>
    </source>
</evidence>
<feature type="compositionally biased region" description="Basic residues" evidence="9">
    <location>
        <begin position="1067"/>
        <end position="1076"/>
    </location>
</feature>
<evidence type="ECO:0000256" key="3">
    <source>
        <dbReference type="ARBA" id="ARBA00013081"/>
    </source>
</evidence>
<evidence type="ECO:0000313" key="13">
    <source>
        <dbReference type="EMBL" id="CAK8686511.1"/>
    </source>
</evidence>
<dbReference type="SMART" id="SM00195">
    <property type="entry name" value="DSPc"/>
    <property type="match status" value="1"/>
</dbReference>
<keyword evidence="5" id="KW-0378">Hydrolase</keyword>
<feature type="region of interest" description="Disordered" evidence="9">
    <location>
        <begin position="480"/>
        <end position="499"/>
    </location>
</feature>
<feature type="compositionally biased region" description="Polar residues" evidence="9">
    <location>
        <begin position="1125"/>
        <end position="1138"/>
    </location>
</feature>
<dbReference type="Pfam" id="PF08766">
    <property type="entry name" value="DEK_C"/>
    <property type="match status" value="1"/>
</dbReference>
<keyword evidence="14" id="KW-1185">Reference proteome</keyword>
<name>A0ABP0G3U3_CLALP</name>
<comment type="similarity">
    <text evidence="2">Belongs to the protein-tyrosine phosphatase family.</text>
</comment>
<dbReference type="InterPro" id="IPR029021">
    <property type="entry name" value="Prot-tyrosine_phosphatase-like"/>
</dbReference>
<gene>
    <name evidence="13" type="ORF">CVLEPA_LOCUS18436</name>
</gene>
<evidence type="ECO:0000256" key="4">
    <source>
        <dbReference type="ARBA" id="ARBA00022490"/>
    </source>
</evidence>
<evidence type="ECO:0000259" key="10">
    <source>
        <dbReference type="PROSITE" id="PS50054"/>
    </source>
</evidence>
<feature type="domain" description="Tyrosine specific protein phosphatases" evidence="11">
    <location>
        <begin position="389"/>
        <end position="446"/>
    </location>
</feature>
<evidence type="ECO:0000259" key="11">
    <source>
        <dbReference type="PROSITE" id="PS50056"/>
    </source>
</evidence>
<evidence type="ECO:0000256" key="7">
    <source>
        <dbReference type="ARBA" id="ARBA00023212"/>
    </source>
</evidence>
<evidence type="ECO:0000256" key="5">
    <source>
        <dbReference type="ARBA" id="ARBA00022801"/>
    </source>
</evidence>
<feature type="region of interest" description="Disordered" evidence="9">
    <location>
        <begin position="1327"/>
        <end position="1370"/>
    </location>
</feature>
<dbReference type="PROSITE" id="PS50054">
    <property type="entry name" value="TYR_PHOSPHATASE_DUAL"/>
    <property type="match status" value="1"/>
</dbReference>
<dbReference type="Gene3D" id="3.90.190.10">
    <property type="entry name" value="Protein tyrosine phosphatase superfamily"/>
    <property type="match status" value="1"/>
</dbReference>
<keyword evidence="7" id="KW-0206">Cytoskeleton</keyword>
<feature type="compositionally biased region" description="Low complexity" evidence="9">
    <location>
        <begin position="1327"/>
        <end position="1341"/>
    </location>
</feature>
<dbReference type="Proteomes" id="UP001642483">
    <property type="component" value="Unassembled WGS sequence"/>
</dbReference>
<dbReference type="InterPro" id="IPR000387">
    <property type="entry name" value="Tyr_Pase_dom"/>
</dbReference>
<keyword evidence="6" id="KW-0904">Protein phosphatase</keyword>
<comment type="subcellular location">
    <subcellularLocation>
        <location evidence="1">Cytoplasm</location>
        <location evidence="1">Cytoskeleton</location>
    </subcellularLocation>
</comment>
<feature type="region of interest" description="Disordered" evidence="9">
    <location>
        <begin position="774"/>
        <end position="824"/>
    </location>
</feature>
<evidence type="ECO:0000256" key="8">
    <source>
        <dbReference type="ARBA" id="ARBA00048336"/>
    </source>
</evidence>
<evidence type="ECO:0000259" key="12">
    <source>
        <dbReference type="PROSITE" id="PS51998"/>
    </source>
</evidence>
<evidence type="ECO:0000256" key="2">
    <source>
        <dbReference type="ARBA" id="ARBA00009580"/>
    </source>
</evidence>
<dbReference type="InterPro" id="IPR014876">
    <property type="entry name" value="DEK_C"/>
</dbReference>
<feature type="region of interest" description="Disordered" evidence="9">
    <location>
        <begin position="1221"/>
        <end position="1250"/>
    </location>
</feature>
<dbReference type="Pfam" id="PF00782">
    <property type="entry name" value="DSPc"/>
    <property type="match status" value="1"/>
</dbReference>
<evidence type="ECO:0000256" key="9">
    <source>
        <dbReference type="SAM" id="MobiDB-lite"/>
    </source>
</evidence>
<dbReference type="SUPFAM" id="SSF52799">
    <property type="entry name" value="(Phosphotyrosine protein) phosphatases II"/>
    <property type="match status" value="1"/>
</dbReference>
<reference evidence="13 14" key="1">
    <citation type="submission" date="2024-02" db="EMBL/GenBank/DDBJ databases">
        <authorList>
            <person name="Daric V."/>
            <person name="Darras S."/>
        </authorList>
    </citation>
    <scope>NUCLEOTIDE SEQUENCE [LARGE SCALE GENOMIC DNA]</scope>
</reference>
<feature type="region of interest" description="Disordered" evidence="9">
    <location>
        <begin position="1112"/>
        <end position="1141"/>
    </location>
</feature>
<proteinExistence type="inferred from homology"/>
<dbReference type="InterPro" id="IPR000340">
    <property type="entry name" value="Dual-sp_phosphatase_cat-dom"/>
</dbReference>
<feature type="region of interest" description="Disordered" evidence="9">
    <location>
        <begin position="1018"/>
        <end position="1054"/>
    </location>
</feature>
<comment type="caution">
    <text evidence="13">The sequence shown here is derived from an EMBL/GenBank/DDBJ whole genome shotgun (WGS) entry which is preliminary data.</text>
</comment>
<feature type="region of interest" description="Disordered" evidence="9">
    <location>
        <begin position="1067"/>
        <end position="1094"/>
    </location>
</feature>
<dbReference type="PANTHER" id="PTHR45864:SF2">
    <property type="entry name" value="PROTEIN PHOSPHATASE SLINGSHOT"/>
    <property type="match status" value="1"/>
</dbReference>
<dbReference type="PROSITE" id="PS00383">
    <property type="entry name" value="TYR_PHOSPHATASE_1"/>
    <property type="match status" value="1"/>
</dbReference>
<dbReference type="InterPro" id="IPR043588">
    <property type="entry name" value="SSH-N"/>
</dbReference>
<accession>A0ABP0G3U3</accession>
<dbReference type="PROSITE" id="PS50056">
    <property type="entry name" value="TYR_PHOSPHATASE_2"/>
    <property type="match status" value="1"/>
</dbReference>
<dbReference type="InterPro" id="IPR016130">
    <property type="entry name" value="Tyr_Pase_AS"/>
</dbReference>
<feature type="compositionally biased region" description="Low complexity" evidence="9">
    <location>
        <begin position="1350"/>
        <end position="1364"/>
    </location>
</feature>
<organism evidence="13 14">
    <name type="scientific">Clavelina lepadiformis</name>
    <name type="common">Light-bulb sea squirt</name>
    <name type="synonym">Ascidia lepadiformis</name>
    <dbReference type="NCBI Taxonomy" id="159417"/>
    <lineage>
        <taxon>Eukaryota</taxon>
        <taxon>Metazoa</taxon>
        <taxon>Chordata</taxon>
        <taxon>Tunicata</taxon>
        <taxon>Ascidiacea</taxon>
        <taxon>Aplousobranchia</taxon>
        <taxon>Clavelinidae</taxon>
        <taxon>Clavelina</taxon>
    </lineage>
</organism>
<dbReference type="InterPro" id="IPR043587">
    <property type="entry name" value="Phosphatase_SSH-like"/>
</dbReference>
<feature type="domain" description="DEK-C" evidence="12">
    <location>
        <begin position="268"/>
        <end position="323"/>
    </location>
</feature>
<evidence type="ECO:0000313" key="14">
    <source>
        <dbReference type="Proteomes" id="UP001642483"/>
    </source>
</evidence>
<evidence type="ECO:0000256" key="6">
    <source>
        <dbReference type="ARBA" id="ARBA00022912"/>
    </source>
</evidence>
<keyword evidence="4" id="KW-0963">Cytoplasm</keyword>
<feature type="domain" description="Tyrosine-protein phosphatase" evidence="10">
    <location>
        <begin position="327"/>
        <end position="468"/>
    </location>
</feature>